<dbReference type="InterPro" id="IPR008381">
    <property type="entry name" value="SDHAF3/Sdh7"/>
</dbReference>
<accession>A0A914A3Y2</accession>
<comment type="similarity">
    <text evidence="2 6">Belongs to the complex I LYR family. SDHAF3 subfamily.</text>
</comment>
<comment type="subcellular location">
    <subcellularLocation>
        <location evidence="1 6">Mitochondrion matrix</location>
    </subcellularLocation>
</comment>
<evidence type="ECO:0000256" key="7">
    <source>
        <dbReference type="SAM" id="MobiDB-lite"/>
    </source>
</evidence>
<dbReference type="GO" id="GO:0006105">
    <property type="term" value="P:succinate metabolic process"/>
    <property type="evidence" value="ECO:0007669"/>
    <property type="project" value="TreeGrafter"/>
</dbReference>
<comment type="function">
    <text evidence="6">Plays an essential role in the assembly of succinate dehydrogenase (SDH), an enzyme complex (also referred to as respiratory complex II) that is a component of both the tricarboxylic acid (TCA) cycle and the mitochondrial electron transport chain, and which couples the oxidation of succinate to fumarate with the reduction of ubiquinone (coenzyme Q) to ubiquinol. Promotes maturation of the iron-sulfur protein subunit of the SDH catalytic dimer, protecting it from the deleterious effects of oxidants. May act together with SDHAF1.</text>
</comment>
<reference evidence="8" key="1">
    <citation type="submission" date="2022-11" db="UniProtKB">
        <authorList>
            <consortium name="EnsemblMetazoa"/>
        </authorList>
    </citation>
    <scope>IDENTIFICATION</scope>
</reference>
<dbReference type="RefSeq" id="XP_038058081.1">
    <property type="nucleotide sequence ID" value="XM_038202153.1"/>
</dbReference>
<evidence type="ECO:0000256" key="6">
    <source>
        <dbReference type="RuleBase" id="RU368039"/>
    </source>
</evidence>
<evidence type="ECO:0000256" key="3">
    <source>
        <dbReference type="ARBA" id="ARBA00022946"/>
    </source>
</evidence>
<dbReference type="PANTHER" id="PTHR13137:SF6">
    <property type="entry name" value="SUCCINATE DEHYDROGENASE ASSEMBLY FACTOR 3, MITOCHONDRIAL"/>
    <property type="match status" value="1"/>
</dbReference>
<name>A0A914A3Y2_PATMI</name>
<dbReference type="Pfam" id="PF13233">
    <property type="entry name" value="Complex1_LYR_2"/>
    <property type="match status" value="1"/>
</dbReference>
<sequence>MAANHVLTVRSLYKQILLLHRRLPLDMKAIGDEYVKAEFRRHKTAKKEEVQKFMDEWQNYAGVLRDQLQHAETGNPPVGLDMPEERLDSLSQEQVGQLYELRKETAKPNPFMPPEGAS</sequence>
<dbReference type="GO" id="GO:0034553">
    <property type="term" value="P:mitochondrial respiratory chain complex II assembly"/>
    <property type="evidence" value="ECO:0007669"/>
    <property type="project" value="UniProtKB-UniRule"/>
</dbReference>
<keyword evidence="4 6" id="KW-0496">Mitochondrion</keyword>
<keyword evidence="9" id="KW-1185">Reference proteome</keyword>
<dbReference type="Proteomes" id="UP000887568">
    <property type="component" value="Unplaced"/>
</dbReference>
<evidence type="ECO:0000256" key="4">
    <source>
        <dbReference type="ARBA" id="ARBA00023128"/>
    </source>
</evidence>
<dbReference type="OMA" id="WQQTNEN"/>
<keyword evidence="5 6" id="KW-0143">Chaperone</keyword>
<evidence type="ECO:0000256" key="2">
    <source>
        <dbReference type="ARBA" id="ARBA00006020"/>
    </source>
</evidence>
<keyword evidence="3" id="KW-0809">Transit peptide</keyword>
<evidence type="ECO:0000256" key="5">
    <source>
        <dbReference type="ARBA" id="ARBA00023186"/>
    </source>
</evidence>
<feature type="region of interest" description="Disordered" evidence="7">
    <location>
        <begin position="68"/>
        <end position="91"/>
    </location>
</feature>
<organism evidence="8 9">
    <name type="scientific">Patiria miniata</name>
    <name type="common">Bat star</name>
    <name type="synonym">Asterina miniata</name>
    <dbReference type="NCBI Taxonomy" id="46514"/>
    <lineage>
        <taxon>Eukaryota</taxon>
        <taxon>Metazoa</taxon>
        <taxon>Echinodermata</taxon>
        <taxon>Eleutherozoa</taxon>
        <taxon>Asterozoa</taxon>
        <taxon>Asteroidea</taxon>
        <taxon>Valvatacea</taxon>
        <taxon>Valvatida</taxon>
        <taxon>Asterinidae</taxon>
        <taxon>Patiria</taxon>
    </lineage>
</organism>
<dbReference type="CDD" id="cd20270">
    <property type="entry name" value="Complex1_LYR_SDHAF3_LYRM10"/>
    <property type="match status" value="1"/>
</dbReference>
<dbReference type="GeneID" id="119729547"/>
<dbReference type="GO" id="GO:0005759">
    <property type="term" value="C:mitochondrial matrix"/>
    <property type="evidence" value="ECO:0007669"/>
    <property type="project" value="UniProtKB-SubCell"/>
</dbReference>
<dbReference type="OrthoDB" id="278329at2759"/>
<evidence type="ECO:0000313" key="9">
    <source>
        <dbReference type="Proteomes" id="UP000887568"/>
    </source>
</evidence>
<dbReference type="EnsemblMetazoa" id="XM_038202153.1">
    <property type="protein sequence ID" value="XP_038058081.1"/>
    <property type="gene ID" value="LOC119729547"/>
</dbReference>
<dbReference type="AlphaFoldDB" id="A0A914A3Y2"/>
<comment type="subunit">
    <text evidence="6">Interacts with the iron-sulfur protein subunit within the SDH catalytic dimer.</text>
</comment>
<dbReference type="GO" id="GO:0005758">
    <property type="term" value="C:mitochondrial intermembrane space"/>
    <property type="evidence" value="ECO:0007669"/>
    <property type="project" value="TreeGrafter"/>
</dbReference>
<protein>
    <recommendedName>
        <fullName evidence="6">Succinate dehydrogenase assembly factor 3</fullName>
        <shortName evidence="6">SDH assembly factor 3</shortName>
        <shortName evidence="6">SDHAF3</shortName>
    </recommendedName>
</protein>
<evidence type="ECO:0000313" key="8">
    <source>
        <dbReference type="EnsemblMetazoa" id="XP_038058081.1"/>
    </source>
</evidence>
<dbReference type="PANTHER" id="PTHR13137">
    <property type="entry name" value="DC11 ACN9 HOMOLOG"/>
    <property type="match status" value="1"/>
</dbReference>
<evidence type="ECO:0000256" key="1">
    <source>
        <dbReference type="ARBA" id="ARBA00004305"/>
    </source>
</evidence>
<proteinExistence type="inferred from homology"/>